<feature type="transmembrane region" description="Helical" evidence="1">
    <location>
        <begin position="43"/>
        <end position="61"/>
    </location>
</feature>
<accession>A0A8H5CM56</accession>
<keyword evidence="1" id="KW-0472">Membrane</keyword>
<proteinExistence type="predicted"/>
<keyword evidence="1" id="KW-0812">Transmembrane</keyword>
<keyword evidence="3" id="KW-1185">Reference proteome</keyword>
<dbReference type="PROSITE" id="PS51354">
    <property type="entry name" value="GLUTAREDOXIN_2"/>
    <property type="match status" value="1"/>
</dbReference>
<dbReference type="Gene3D" id="3.40.30.10">
    <property type="entry name" value="Glutaredoxin"/>
    <property type="match status" value="1"/>
</dbReference>
<evidence type="ECO:0000313" key="2">
    <source>
        <dbReference type="EMBL" id="KAF5344028.1"/>
    </source>
</evidence>
<evidence type="ECO:0000256" key="1">
    <source>
        <dbReference type="SAM" id="Phobius"/>
    </source>
</evidence>
<dbReference type="PANTHER" id="PTHR45694:SF5">
    <property type="entry name" value="GLUTAREDOXIN 2"/>
    <property type="match status" value="1"/>
</dbReference>
<dbReference type="AlphaFoldDB" id="A0A8H5CM56"/>
<dbReference type="SUPFAM" id="SSF52833">
    <property type="entry name" value="Thioredoxin-like"/>
    <property type="match status" value="1"/>
</dbReference>
<protein>
    <submittedName>
        <fullName evidence="2">Uncharacterized protein</fullName>
    </submittedName>
</protein>
<dbReference type="Proteomes" id="UP000559256">
    <property type="component" value="Unassembled WGS sequence"/>
</dbReference>
<dbReference type="OrthoDB" id="423313at2759"/>
<dbReference type="PANTHER" id="PTHR45694">
    <property type="entry name" value="GLUTAREDOXIN 2"/>
    <property type="match status" value="1"/>
</dbReference>
<keyword evidence="1" id="KW-1133">Transmembrane helix</keyword>
<evidence type="ECO:0000313" key="3">
    <source>
        <dbReference type="Proteomes" id="UP000559256"/>
    </source>
</evidence>
<dbReference type="GO" id="GO:0005801">
    <property type="term" value="C:cis-Golgi network"/>
    <property type="evidence" value="ECO:0007669"/>
    <property type="project" value="TreeGrafter"/>
</dbReference>
<sequence length="275" mass="30562">MPLPRINSRTPLRDSSFGHKPNSMSISAWPPVVVPGRKSRSRLSIIFLLSLVLLSSYILIIQRSTITASFTLVPNSSESVSTPDIVLALEALKHSHAKLSSHQKAFARPQIELTPEQELAAVSSFLASLPQNIIPPFVDPSHPIDPQLVLDFDTRGPRAMDEMKFVTEQTWSHNPVFLYSKLYSPISREIKGMLHSMHLSPSPTMIDVDIRDDAEVLKPLIERLTSSSDLPILLIGGKPVGSITEIREMHESGELKQRILDAGAVVTQPKRKKHH</sequence>
<dbReference type="GO" id="GO:0005796">
    <property type="term" value="C:Golgi lumen"/>
    <property type="evidence" value="ECO:0007669"/>
    <property type="project" value="TreeGrafter"/>
</dbReference>
<comment type="caution">
    <text evidence="2">The sequence shown here is derived from an EMBL/GenBank/DDBJ whole genome shotgun (WGS) entry which is preliminary data.</text>
</comment>
<name>A0A8H5CM56_9AGAR</name>
<gene>
    <name evidence="2" type="ORF">D9758_012878</name>
</gene>
<dbReference type="GO" id="GO:0000324">
    <property type="term" value="C:fungal-type vacuole"/>
    <property type="evidence" value="ECO:0007669"/>
    <property type="project" value="TreeGrafter"/>
</dbReference>
<organism evidence="2 3">
    <name type="scientific">Tetrapyrgos nigripes</name>
    <dbReference type="NCBI Taxonomy" id="182062"/>
    <lineage>
        <taxon>Eukaryota</taxon>
        <taxon>Fungi</taxon>
        <taxon>Dikarya</taxon>
        <taxon>Basidiomycota</taxon>
        <taxon>Agaricomycotina</taxon>
        <taxon>Agaricomycetes</taxon>
        <taxon>Agaricomycetidae</taxon>
        <taxon>Agaricales</taxon>
        <taxon>Marasmiineae</taxon>
        <taxon>Marasmiaceae</taxon>
        <taxon>Tetrapyrgos</taxon>
    </lineage>
</organism>
<dbReference type="GO" id="GO:0034599">
    <property type="term" value="P:cellular response to oxidative stress"/>
    <property type="evidence" value="ECO:0007669"/>
    <property type="project" value="TreeGrafter"/>
</dbReference>
<dbReference type="GO" id="GO:0015038">
    <property type="term" value="F:glutathione disulfide oxidoreductase activity"/>
    <property type="evidence" value="ECO:0007669"/>
    <property type="project" value="TreeGrafter"/>
</dbReference>
<dbReference type="EMBL" id="JAACJM010000130">
    <property type="protein sequence ID" value="KAF5344028.1"/>
    <property type="molecule type" value="Genomic_DNA"/>
</dbReference>
<dbReference type="InterPro" id="IPR036249">
    <property type="entry name" value="Thioredoxin-like_sf"/>
</dbReference>
<reference evidence="2 3" key="1">
    <citation type="journal article" date="2020" name="ISME J.">
        <title>Uncovering the hidden diversity of litter-decomposition mechanisms in mushroom-forming fungi.</title>
        <authorList>
            <person name="Floudas D."/>
            <person name="Bentzer J."/>
            <person name="Ahren D."/>
            <person name="Johansson T."/>
            <person name="Persson P."/>
            <person name="Tunlid A."/>
        </authorList>
    </citation>
    <scope>NUCLEOTIDE SEQUENCE [LARGE SCALE GENOMIC DNA]</scope>
    <source>
        <strain evidence="2 3">CBS 291.85</strain>
    </source>
</reference>